<dbReference type="AlphaFoldDB" id="A0A8S1H1T3"/>
<feature type="transmembrane region" description="Helical" evidence="6">
    <location>
        <begin position="57"/>
        <end position="82"/>
    </location>
</feature>
<comment type="subcellular location">
    <subcellularLocation>
        <location evidence="1">Membrane</location>
        <topology evidence="1">Multi-pass membrane protein</topology>
    </subcellularLocation>
</comment>
<keyword evidence="4 6" id="KW-1133">Transmembrane helix</keyword>
<evidence type="ECO:0000256" key="6">
    <source>
        <dbReference type="SAM" id="Phobius"/>
    </source>
</evidence>
<feature type="transmembrane region" description="Helical" evidence="6">
    <location>
        <begin position="124"/>
        <end position="149"/>
    </location>
</feature>
<dbReference type="PANTHER" id="PTHR23128">
    <property type="entry name" value="SERPENTINE RECEPTOR, CLASS E (EPSILON)-RELATED"/>
    <property type="match status" value="1"/>
</dbReference>
<feature type="transmembrane region" description="Helical" evidence="6">
    <location>
        <begin position="31"/>
        <end position="50"/>
    </location>
</feature>
<dbReference type="GO" id="GO:0007606">
    <property type="term" value="P:sensory perception of chemical stimulus"/>
    <property type="evidence" value="ECO:0007669"/>
    <property type="project" value="InterPro"/>
</dbReference>
<keyword evidence="8" id="KW-1185">Reference proteome</keyword>
<comment type="caution">
    <text evidence="7">The sequence shown here is derived from an EMBL/GenBank/DDBJ whole genome shotgun (WGS) entry which is preliminary data.</text>
</comment>
<dbReference type="Pfam" id="PF03125">
    <property type="entry name" value="Sre"/>
    <property type="match status" value="1"/>
</dbReference>
<organism evidence="7 8">
    <name type="scientific">Caenorhabditis auriculariae</name>
    <dbReference type="NCBI Taxonomy" id="2777116"/>
    <lineage>
        <taxon>Eukaryota</taxon>
        <taxon>Metazoa</taxon>
        <taxon>Ecdysozoa</taxon>
        <taxon>Nematoda</taxon>
        <taxon>Chromadorea</taxon>
        <taxon>Rhabditida</taxon>
        <taxon>Rhabditina</taxon>
        <taxon>Rhabditomorpha</taxon>
        <taxon>Rhabditoidea</taxon>
        <taxon>Rhabditidae</taxon>
        <taxon>Peloderinae</taxon>
        <taxon>Caenorhabditis</taxon>
    </lineage>
</organism>
<protein>
    <submittedName>
        <fullName evidence="7">Uncharacterized protein</fullName>
    </submittedName>
</protein>
<proteinExistence type="inferred from homology"/>
<evidence type="ECO:0000256" key="5">
    <source>
        <dbReference type="ARBA" id="ARBA00023136"/>
    </source>
</evidence>
<evidence type="ECO:0000313" key="7">
    <source>
        <dbReference type="EMBL" id="CAD6190246.1"/>
    </source>
</evidence>
<keyword evidence="5 6" id="KW-0472">Membrane</keyword>
<keyword evidence="3 6" id="KW-0812">Transmembrane</keyword>
<gene>
    <name evidence="7" type="ORF">CAUJ_LOCUS6165</name>
</gene>
<dbReference type="EMBL" id="CAJGYM010000014">
    <property type="protein sequence ID" value="CAD6190246.1"/>
    <property type="molecule type" value="Genomic_DNA"/>
</dbReference>
<comment type="similarity">
    <text evidence="2">Belongs to the nematode receptor-like protein sre family.</text>
</comment>
<evidence type="ECO:0000313" key="8">
    <source>
        <dbReference type="Proteomes" id="UP000835052"/>
    </source>
</evidence>
<dbReference type="InterPro" id="IPR004151">
    <property type="entry name" value="7TM_GPCR_serpentine_rcpt_Sre"/>
</dbReference>
<reference evidence="7" key="1">
    <citation type="submission" date="2020-10" db="EMBL/GenBank/DDBJ databases">
        <authorList>
            <person name="Kikuchi T."/>
        </authorList>
    </citation>
    <scope>NUCLEOTIDE SEQUENCE</scope>
    <source>
        <strain evidence="7">NKZ352</strain>
    </source>
</reference>
<sequence length="284" mass="31846">MSFAAIAMPSMIVERTFATFFVRNYEFVPKSYVSTVIILIDFSLTTFLTLASCSRLFSLITVIAIGFVINFLGGLLFIYIYLRNQSLYKVNGRVTSVFDKLEDYTLSLKFQLAENLRVLGAIKYAVIAAGAVIFGSCVAIWLSVIGCLASKSNHSDLGDADASRMFLRNSSGHLRVLTPPKGSLECFKKSGTRPICVTERTTSWMLLSILRDHFSGISPLKGSPIITVLVFRVTPKWRLVYSNVFRRLLCLGRRYNNVGARLSVTSFSAAQQTKIYFETLDRMW</sequence>
<dbReference type="GO" id="GO:0016020">
    <property type="term" value="C:membrane"/>
    <property type="evidence" value="ECO:0007669"/>
    <property type="project" value="UniProtKB-SubCell"/>
</dbReference>
<evidence type="ECO:0000256" key="1">
    <source>
        <dbReference type="ARBA" id="ARBA00004141"/>
    </source>
</evidence>
<evidence type="ECO:0000256" key="3">
    <source>
        <dbReference type="ARBA" id="ARBA00022692"/>
    </source>
</evidence>
<dbReference type="Proteomes" id="UP000835052">
    <property type="component" value="Unassembled WGS sequence"/>
</dbReference>
<dbReference type="PANTHER" id="PTHR23128:SF132">
    <property type="entry name" value="SERPENTINE RECEPTOR, CLASS E (EPSILON)-RELATED"/>
    <property type="match status" value="1"/>
</dbReference>
<name>A0A8S1H1T3_9PELO</name>
<evidence type="ECO:0000256" key="2">
    <source>
        <dbReference type="ARBA" id="ARBA00006803"/>
    </source>
</evidence>
<evidence type="ECO:0000256" key="4">
    <source>
        <dbReference type="ARBA" id="ARBA00022989"/>
    </source>
</evidence>
<dbReference type="OrthoDB" id="5874078at2759"/>
<accession>A0A8S1H1T3</accession>